<evidence type="ECO:0000256" key="1">
    <source>
        <dbReference type="ARBA" id="ARBA00004651"/>
    </source>
</evidence>
<keyword evidence="2" id="KW-1003">Cell membrane</keyword>
<evidence type="ECO:0008006" key="10">
    <source>
        <dbReference type="Google" id="ProtNLM"/>
    </source>
</evidence>
<organism evidence="8 9">
    <name type="scientific">Actinoplanes auranticolor</name>
    <dbReference type="NCBI Taxonomy" id="47988"/>
    <lineage>
        <taxon>Bacteria</taxon>
        <taxon>Bacillati</taxon>
        <taxon>Actinomycetota</taxon>
        <taxon>Actinomycetes</taxon>
        <taxon>Micromonosporales</taxon>
        <taxon>Micromonosporaceae</taxon>
        <taxon>Actinoplanes</taxon>
    </lineage>
</organism>
<dbReference type="EMBL" id="BOQL01000038">
    <property type="protein sequence ID" value="GIM71901.1"/>
    <property type="molecule type" value="Genomic_DNA"/>
</dbReference>
<feature type="transmembrane region" description="Helical" evidence="7">
    <location>
        <begin position="226"/>
        <end position="249"/>
    </location>
</feature>
<dbReference type="GO" id="GO:0005886">
    <property type="term" value="C:plasma membrane"/>
    <property type="evidence" value="ECO:0007669"/>
    <property type="project" value="UniProtKB-SubCell"/>
</dbReference>
<dbReference type="PANTHER" id="PTHR30213">
    <property type="entry name" value="INNER MEMBRANE PROTEIN YHJD"/>
    <property type="match status" value="1"/>
</dbReference>
<dbReference type="InterPro" id="IPR017039">
    <property type="entry name" value="Virul_fac_BrkB"/>
</dbReference>
<evidence type="ECO:0000256" key="4">
    <source>
        <dbReference type="ARBA" id="ARBA00022989"/>
    </source>
</evidence>
<keyword evidence="5 7" id="KW-0472">Membrane</keyword>
<keyword evidence="9" id="KW-1185">Reference proteome</keyword>
<dbReference type="Proteomes" id="UP000681340">
    <property type="component" value="Unassembled WGS sequence"/>
</dbReference>
<evidence type="ECO:0000256" key="2">
    <source>
        <dbReference type="ARBA" id="ARBA00022475"/>
    </source>
</evidence>
<feature type="region of interest" description="Disordered" evidence="6">
    <location>
        <begin position="297"/>
        <end position="323"/>
    </location>
</feature>
<feature type="transmembrane region" description="Helical" evidence="7">
    <location>
        <begin position="44"/>
        <end position="64"/>
    </location>
</feature>
<name>A0A919SHL8_9ACTN</name>
<evidence type="ECO:0000313" key="9">
    <source>
        <dbReference type="Proteomes" id="UP000681340"/>
    </source>
</evidence>
<feature type="transmembrane region" description="Helical" evidence="7">
    <location>
        <begin position="191"/>
        <end position="214"/>
    </location>
</feature>
<feature type="transmembrane region" description="Helical" evidence="7">
    <location>
        <begin position="261"/>
        <end position="286"/>
    </location>
</feature>
<evidence type="ECO:0000256" key="5">
    <source>
        <dbReference type="ARBA" id="ARBA00023136"/>
    </source>
</evidence>
<feature type="transmembrane region" description="Helical" evidence="7">
    <location>
        <begin position="147"/>
        <end position="171"/>
    </location>
</feature>
<evidence type="ECO:0000313" key="8">
    <source>
        <dbReference type="EMBL" id="GIM71901.1"/>
    </source>
</evidence>
<evidence type="ECO:0000256" key="6">
    <source>
        <dbReference type="SAM" id="MobiDB-lite"/>
    </source>
</evidence>
<keyword evidence="4 7" id="KW-1133">Transmembrane helix</keyword>
<feature type="transmembrane region" description="Helical" evidence="7">
    <location>
        <begin position="107"/>
        <end position="127"/>
    </location>
</feature>
<protein>
    <recommendedName>
        <fullName evidence="10">YihY family inner membrane protein</fullName>
    </recommendedName>
</protein>
<evidence type="ECO:0000256" key="7">
    <source>
        <dbReference type="SAM" id="Phobius"/>
    </source>
</evidence>
<keyword evidence="3 7" id="KW-0812">Transmembrane</keyword>
<comment type="subcellular location">
    <subcellularLocation>
        <location evidence="1">Cell membrane</location>
        <topology evidence="1">Multi-pass membrane protein</topology>
    </subcellularLocation>
</comment>
<dbReference type="AlphaFoldDB" id="A0A919SHL8"/>
<dbReference type="Pfam" id="PF03631">
    <property type="entry name" value="Virul_fac_BrkB"/>
    <property type="match status" value="1"/>
</dbReference>
<gene>
    <name evidence="8" type="ORF">Aau02nite_48290</name>
</gene>
<evidence type="ECO:0000256" key="3">
    <source>
        <dbReference type="ARBA" id="ARBA00022692"/>
    </source>
</evidence>
<dbReference type="PIRSF" id="PIRSF035875">
    <property type="entry name" value="RNase_BN"/>
    <property type="match status" value="1"/>
</dbReference>
<proteinExistence type="predicted"/>
<sequence>MPETSRAATAGSPLSVVRGYGWRAFARDTFARLRYSDGFSHARALALLLCLAVVPLLIALTGLADEAGLAEGGRVIALTTLSLTPGRSDALVRRLLFDEGSGDTGEAALVIGLLTAGVAVIVAMAQIERGANRLYGIGRDRPAGHKYGRAAMLAVASGGPAFCGFLMVVGGRGFGTALQQVYGWGTPFERIWTVLHVPVALTLTVTAVAALFRWAPRRRQPSWRWLLPGVLLSTSLWILVTALLAGYVSSGLSFSQVYGPLTGVVALLLWANAGGVALFAGLACCAQLEACRAGSSGGREPASGGALPVAGPEDDEHTGGRAG</sequence>
<accession>A0A919SHL8</accession>
<reference evidence="8" key="1">
    <citation type="submission" date="2021-03" db="EMBL/GenBank/DDBJ databases">
        <title>Whole genome shotgun sequence of Actinoplanes auranticolor NBRC 12245.</title>
        <authorList>
            <person name="Komaki H."/>
            <person name="Tamura T."/>
        </authorList>
    </citation>
    <scope>NUCLEOTIDE SEQUENCE</scope>
    <source>
        <strain evidence="8">NBRC 12245</strain>
    </source>
</reference>
<dbReference type="PANTHER" id="PTHR30213:SF0">
    <property type="entry name" value="UPF0761 MEMBRANE PROTEIN YIHY"/>
    <property type="match status" value="1"/>
</dbReference>
<comment type="caution">
    <text evidence="8">The sequence shown here is derived from an EMBL/GenBank/DDBJ whole genome shotgun (WGS) entry which is preliminary data.</text>
</comment>